<evidence type="ECO:0000256" key="4">
    <source>
        <dbReference type="ARBA" id="ARBA00022475"/>
    </source>
</evidence>
<dbReference type="PANTHER" id="PTHR23517">
    <property type="entry name" value="RESISTANCE PROTEIN MDTM, PUTATIVE-RELATED-RELATED"/>
    <property type="match status" value="1"/>
</dbReference>
<feature type="transmembrane region" description="Helical" evidence="9">
    <location>
        <begin position="199"/>
        <end position="220"/>
    </location>
</feature>
<keyword evidence="12" id="KW-1185">Reference proteome</keyword>
<dbReference type="InterPro" id="IPR050171">
    <property type="entry name" value="MFS_Transporters"/>
</dbReference>
<dbReference type="InterPro" id="IPR005279">
    <property type="entry name" value="Dipep/tripep_permease"/>
</dbReference>
<comment type="subcellular location">
    <subcellularLocation>
        <location evidence="1">Cell membrane</location>
        <topology evidence="1">Multi-pass membrane protein</topology>
    </subcellularLocation>
</comment>
<evidence type="ECO:0000256" key="5">
    <source>
        <dbReference type="ARBA" id="ARBA00022692"/>
    </source>
</evidence>
<dbReference type="Pfam" id="PF00854">
    <property type="entry name" value="PTR2"/>
    <property type="match status" value="1"/>
</dbReference>
<feature type="domain" description="Major facilitator superfamily (MFS) profile" evidence="10">
    <location>
        <begin position="1"/>
        <end position="497"/>
    </location>
</feature>
<evidence type="ECO:0000256" key="2">
    <source>
        <dbReference type="ARBA" id="ARBA00005982"/>
    </source>
</evidence>
<reference evidence="11 12" key="1">
    <citation type="submission" date="2020-11" db="EMBL/GenBank/DDBJ databases">
        <title>Streptomyces spirodelae sp. nov., isolated from duckweed.</title>
        <authorList>
            <person name="Saimee Y."/>
            <person name="Duangmal K."/>
        </authorList>
    </citation>
    <scope>NUCLEOTIDE SEQUENCE [LARGE SCALE GENOMIC DNA]</scope>
    <source>
        <strain evidence="11 12">S16-07</strain>
    </source>
</reference>
<feature type="transmembrane region" description="Helical" evidence="9">
    <location>
        <begin position="301"/>
        <end position="320"/>
    </location>
</feature>
<evidence type="ECO:0000256" key="9">
    <source>
        <dbReference type="SAM" id="Phobius"/>
    </source>
</evidence>
<feature type="transmembrane region" description="Helical" evidence="9">
    <location>
        <begin position="135"/>
        <end position="161"/>
    </location>
</feature>
<dbReference type="NCBIfam" id="TIGR00924">
    <property type="entry name" value="yjdL_sub1_fam"/>
    <property type="match status" value="1"/>
</dbReference>
<organism evidence="11 12">
    <name type="scientific">Streptomyces oryzae</name>
    <dbReference type="NCBI Taxonomy" id="1434886"/>
    <lineage>
        <taxon>Bacteria</taxon>
        <taxon>Bacillati</taxon>
        <taxon>Actinomycetota</taxon>
        <taxon>Actinomycetes</taxon>
        <taxon>Kitasatosporales</taxon>
        <taxon>Streptomycetaceae</taxon>
        <taxon>Streptomyces</taxon>
    </lineage>
</organism>
<dbReference type="Proteomes" id="UP001519064">
    <property type="component" value="Unassembled WGS sequence"/>
</dbReference>
<feature type="transmembrane region" description="Helical" evidence="9">
    <location>
        <begin position="268"/>
        <end position="289"/>
    </location>
</feature>
<accession>A0ABS3XEQ8</accession>
<dbReference type="PROSITE" id="PS50850">
    <property type="entry name" value="MFS"/>
    <property type="match status" value="1"/>
</dbReference>
<dbReference type="InterPro" id="IPR000109">
    <property type="entry name" value="POT_fam"/>
</dbReference>
<keyword evidence="4" id="KW-1003">Cell membrane</keyword>
<keyword evidence="7 9" id="KW-0472">Membrane</keyword>
<evidence type="ECO:0000256" key="1">
    <source>
        <dbReference type="ARBA" id="ARBA00004651"/>
    </source>
</evidence>
<dbReference type="EMBL" id="JADKMA010000099">
    <property type="protein sequence ID" value="MBO8193864.1"/>
    <property type="molecule type" value="Genomic_DNA"/>
</dbReference>
<evidence type="ECO:0000313" key="12">
    <source>
        <dbReference type="Proteomes" id="UP001519064"/>
    </source>
</evidence>
<feature type="transmembrane region" description="Helical" evidence="9">
    <location>
        <begin position="112"/>
        <end position="129"/>
    </location>
</feature>
<feature type="compositionally biased region" description="Low complexity" evidence="8">
    <location>
        <begin position="10"/>
        <end position="22"/>
    </location>
</feature>
<feature type="transmembrane region" description="Helical" evidence="9">
    <location>
        <begin position="409"/>
        <end position="434"/>
    </location>
</feature>
<dbReference type="CDD" id="cd17346">
    <property type="entry name" value="MFS_DtpA_like"/>
    <property type="match status" value="1"/>
</dbReference>
<feature type="transmembrane region" description="Helical" evidence="9">
    <location>
        <begin position="474"/>
        <end position="493"/>
    </location>
</feature>
<protein>
    <submittedName>
        <fullName evidence="11">MFS transporter</fullName>
    </submittedName>
</protein>
<proteinExistence type="inferred from homology"/>
<feature type="transmembrane region" description="Helical" evidence="9">
    <location>
        <begin position="378"/>
        <end position="397"/>
    </location>
</feature>
<feature type="compositionally biased region" description="Basic and acidic residues" evidence="8">
    <location>
        <begin position="23"/>
        <end position="35"/>
    </location>
</feature>
<comment type="similarity">
    <text evidence="2">Belongs to the major facilitator superfamily. Proton-dependent oligopeptide transporter (POT/PTR) (TC 2.A.17) family.</text>
</comment>
<feature type="transmembrane region" description="Helical" evidence="9">
    <location>
        <begin position="78"/>
        <end position="100"/>
    </location>
</feature>
<feature type="transmembrane region" description="Helical" evidence="9">
    <location>
        <begin position="446"/>
        <end position="468"/>
    </location>
</feature>
<feature type="region of interest" description="Disordered" evidence="8">
    <location>
        <begin position="1"/>
        <end position="35"/>
    </location>
</feature>
<dbReference type="RefSeq" id="WP_209240979.1">
    <property type="nucleotide sequence ID" value="NZ_JADKMA010000099.1"/>
</dbReference>
<name>A0ABS3XEQ8_9ACTN</name>
<dbReference type="Gene3D" id="1.20.1250.20">
    <property type="entry name" value="MFS general substrate transporter like domains"/>
    <property type="match status" value="1"/>
</dbReference>
<dbReference type="PANTHER" id="PTHR23517:SF15">
    <property type="entry name" value="PROTON-DEPENDENT OLIGOPEPTIDE FAMILY TRANSPORT PROTEIN"/>
    <property type="match status" value="1"/>
</dbReference>
<feature type="transmembrane region" description="Helical" evidence="9">
    <location>
        <begin position="241"/>
        <end position="262"/>
    </location>
</feature>
<evidence type="ECO:0000259" key="10">
    <source>
        <dbReference type="PROSITE" id="PS50850"/>
    </source>
</evidence>
<dbReference type="InterPro" id="IPR036259">
    <property type="entry name" value="MFS_trans_sf"/>
</dbReference>
<dbReference type="SUPFAM" id="SSF103473">
    <property type="entry name" value="MFS general substrate transporter"/>
    <property type="match status" value="1"/>
</dbReference>
<feature type="transmembrane region" description="Helical" evidence="9">
    <location>
        <begin position="173"/>
        <end position="193"/>
    </location>
</feature>
<evidence type="ECO:0000256" key="6">
    <source>
        <dbReference type="ARBA" id="ARBA00022989"/>
    </source>
</evidence>
<gene>
    <name evidence="11" type="ORF">ITI46_19670</name>
</gene>
<feature type="transmembrane region" description="Helical" evidence="9">
    <location>
        <begin position="340"/>
        <end position="366"/>
    </location>
</feature>
<keyword evidence="5 9" id="KW-0812">Transmembrane</keyword>
<evidence type="ECO:0000256" key="7">
    <source>
        <dbReference type="ARBA" id="ARBA00023136"/>
    </source>
</evidence>
<evidence type="ECO:0000256" key="3">
    <source>
        <dbReference type="ARBA" id="ARBA00022448"/>
    </source>
</evidence>
<keyword evidence="6 9" id="KW-1133">Transmembrane helix</keyword>
<feature type="transmembrane region" description="Helical" evidence="9">
    <location>
        <begin position="47"/>
        <end position="66"/>
    </location>
</feature>
<evidence type="ECO:0000313" key="11">
    <source>
        <dbReference type="EMBL" id="MBO8193864.1"/>
    </source>
</evidence>
<evidence type="ECO:0000256" key="8">
    <source>
        <dbReference type="SAM" id="MobiDB-lite"/>
    </source>
</evidence>
<keyword evidence="3" id="KW-0813">Transport</keyword>
<dbReference type="InterPro" id="IPR020846">
    <property type="entry name" value="MFS_dom"/>
</dbReference>
<sequence>MRTTPHHARTSTSTHTTATGSGTREKPGTRPEPPLRRGLWNMAFTELWERFSFYGLQGILSFYLLYSLAKGGLALDPAVASGIVGAYGGAVYLSQVLGAWLGDRLVSPQNMVLYGAVVITAGHVVLAFAPGFAGLGAGLVCIVLGTGALKTNITSIVGFVLEGNERERDAGFSYFYMAINIGAVVGPLTTGLVQNELGFHYGFGLAAIGMGAALVQYITSMKRLPERARTINNPLPANRRPLAVLAAVAFLAAVGTAFATGLLRAENLSTVVTFASLIAAAGYFLTMTTAPAVSRDERRRILGYLPLFLASGIYFGFLFQKFTAISILITERIDLHIGGWTFPVAWITTVSPLAAVLITPLIARMWKTLGERQPGPTAKVAIGLAQIGCAYLFLLVISEATGDAEIPLVLILLFMMAAGSSEVFVGPIGLSLATKIGPEKFRSQMVGLNFLTLALGSSLAGLLGQLFTAISNPSYFSLTAVCGIGLGLTLFATRRPLGRLLTSGLEH</sequence>
<comment type="caution">
    <text evidence="11">The sequence shown here is derived from an EMBL/GenBank/DDBJ whole genome shotgun (WGS) entry which is preliminary data.</text>
</comment>